<protein>
    <submittedName>
        <fullName evidence="2">Uncharacterized protein</fullName>
    </submittedName>
</protein>
<sequence length="772" mass="80835">MMKQMKLMAALAVMLVGSALVANATVVFEADFQGSAAGASNLLNATVVDRNAILDNGTSVGSWDDNDSSVNMLYEIAADETTNKVMVFSSVDNTPNVADADFSSSVSLAGNELVVGWDWMHTDEGGGGSGQAIIQLLDAADAVVTAVVWQDGGALTVDGVNLGVFKRELLGTPSTVLSTNNWNPLAMELVMAADGLQVSVGGTVQTNLAGTFNEVAALRFKSLSNRSYSQGGMWIDNIQVESVPAASASVVLDPSTQLNISLDAPNSTAVETVDASFFYGPGSNDVDITSVSFSALSHGAGSFACTNGFPVSLTSPSPAFESLGIQFDNAVAGLSHAETATGTIDVHWTEIGSGVTNSTALSVAATYNDTPATFVFGQTTVSLVAAAPNTAATGTVTVAYTESTALKTNVVITGISFTNTTASVFSGASTNLPLTIMNPSPETDTISIAFDVSGMVSGDTATGNVVVTWNEVGDATQYQSLLPIHAAYYDLTPGSGAIANKGTTFPTNNIVFESRPPLGNKGITVRRHGVYDASGYSKVGQEIKGSALSAGNSEFDSIYLKMRQGQSFENASGANQLQMWFGKINETTGGTNETLAIETFDCVGKSFTKNRYYQFSFSDAVDFEPTNLASNEAYAIQLWFTTDDPDNVIQFWCGATNIIAGGLHEEVDVTSMDAAFPMSMSSNRVENADLHFALANSAGTSIPDIGNISVEIDGTNIVMGWTGEAGTDYLMLKTDDLVEGLWTTNVIPGEDGQMSVTNDTAAPKLFYRVIVE</sequence>
<name>A0A6C2U8N0_PONDE</name>
<feature type="signal peptide" evidence="1">
    <location>
        <begin position="1"/>
        <end position="24"/>
    </location>
</feature>
<keyword evidence="3" id="KW-1185">Reference proteome</keyword>
<reference evidence="2 3" key="1">
    <citation type="submission" date="2019-04" db="EMBL/GenBank/DDBJ databases">
        <authorList>
            <person name="Van Vliet M D."/>
        </authorList>
    </citation>
    <scope>NUCLEOTIDE SEQUENCE [LARGE SCALE GENOMIC DNA]</scope>
    <source>
        <strain evidence="2 3">F1</strain>
    </source>
</reference>
<evidence type="ECO:0000313" key="2">
    <source>
        <dbReference type="EMBL" id="VGO16315.1"/>
    </source>
</evidence>
<keyword evidence="1" id="KW-0732">Signal</keyword>
<gene>
    <name evidence="2" type="ORF">PDESU_04906</name>
</gene>
<accession>A0A6C2U8N0</accession>
<evidence type="ECO:0000256" key="1">
    <source>
        <dbReference type="SAM" id="SignalP"/>
    </source>
</evidence>
<organism evidence="2 3">
    <name type="scientific">Pontiella desulfatans</name>
    <dbReference type="NCBI Taxonomy" id="2750659"/>
    <lineage>
        <taxon>Bacteria</taxon>
        <taxon>Pseudomonadati</taxon>
        <taxon>Kiritimatiellota</taxon>
        <taxon>Kiritimatiellia</taxon>
        <taxon>Kiritimatiellales</taxon>
        <taxon>Pontiellaceae</taxon>
        <taxon>Pontiella</taxon>
    </lineage>
</organism>
<dbReference type="Proteomes" id="UP000366872">
    <property type="component" value="Unassembled WGS sequence"/>
</dbReference>
<dbReference type="EMBL" id="CAAHFG010000003">
    <property type="protein sequence ID" value="VGO16315.1"/>
    <property type="molecule type" value="Genomic_DNA"/>
</dbReference>
<feature type="chain" id="PRO_5025347039" evidence="1">
    <location>
        <begin position="25"/>
        <end position="772"/>
    </location>
</feature>
<dbReference type="AlphaFoldDB" id="A0A6C2U8N0"/>
<evidence type="ECO:0000313" key="3">
    <source>
        <dbReference type="Proteomes" id="UP000366872"/>
    </source>
</evidence>
<proteinExistence type="predicted"/>